<gene>
    <name evidence="1" type="ORF">FB566_3758</name>
</gene>
<comment type="caution">
    <text evidence="1">The sequence shown here is derived from an EMBL/GenBank/DDBJ whole genome shotgun (WGS) entry which is preliminary data.</text>
</comment>
<dbReference type="InParanoid" id="A0A543B093"/>
<name>A0A543B093_9ACTN</name>
<accession>A0A543B093</accession>
<keyword evidence="2" id="KW-1185">Reference proteome</keyword>
<reference evidence="1 2" key="1">
    <citation type="submission" date="2019-06" db="EMBL/GenBank/DDBJ databases">
        <title>Sequencing the genomes of 1000 actinobacteria strains.</title>
        <authorList>
            <person name="Klenk H.-P."/>
        </authorList>
    </citation>
    <scope>NUCLEOTIDE SEQUENCE [LARGE SCALE GENOMIC DNA]</scope>
    <source>
        <strain evidence="1 2">DSM 45928</strain>
    </source>
</reference>
<protein>
    <submittedName>
        <fullName evidence="1">Uncharacterized protein</fullName>
    </submittedName>
</protein>
<proteinExistence type="predicted"/>
<organism evidence="1 2">
    <name type="scientific">Stackebrandtia endophytica</name>
    <dbReference type="NCBI Taxonomy" id="1496996"/>
    <lineage>
        <taxon>Bacteria</taxon>
        <taxon>Bacillati</taxon>
        <taxon>Actinomycetota</taxon>
        <taxon>Actinomycetes</taxon>
        <taxon>Glycomycetales</taxon>
        <taxon>Glycomycetaceae</taxon>
        <taxon>Stackebrandtia</taxon>
    </lineage>
</organism>
<sequence>MKRNPSNLADRFLSRKSPSSVKILGPRDIPVDYVSGVCPRTVQPAALASSVLVRCSAGKKNITPPVFGLKRGVGFSHRPPVCAGQARLTPAMVFFPRRSTANRP</sequence>
<evidence type="ECO:0000313" key="2">
    <source>
        <dbReference type="Proteomes" id="UP000317043"/>
    </source>
</evidence>
<evidence type="ECO:0000313" key="1">
    <source>
        <dbReference type="EMBL" id="TQL78180.1"/>
    </source>
</evidence>
<dbReference type="Proteomes" id="UP000317043">
    <property type="component" value="Unassembled WGS sequence"/>
</dbReference>
<dbReference type="AlphaFoldDB" id="A0A543B093"/>
<dbReference type="EMBL" id="VFOW01000001">
    <property type="protein sequence ID" value="TQL78180.1"/>
    <property type="molecule type" value="Genomic_DNA"/>
</dbReference>